<sequence length="73" mass="8674">GDTRRLEQQILTSLRLPYPWSKEAREEKSTGGSGHFHWVVCQKPNYIIHTKRIVNLCPQIKQLQCRNIFQRLQ</sequence>
<dbReference type="AlphaFoldDB" id="A0A5K3EZW4"/>
<reference evidence="1" key="1">
    <citation type="submission" date="2019-11" db="UniProtKB">
        <authorList>
            <consortium name="WormBaseParasite"/>
        </authorList>
    </citation>
    <scope>IDENTIFICATION</scope>
</reference>
<name>A0A5K3EZW4_MESCO</name>
<protein>
    <submittedName>
        <fullName evidence="1">Rep protein</fullName>
    </submittedName>
</protein>
<proteinExistence type="predicted"/>
<accession>A0A5K3EZW4</accession>
<organism evidence="1">
    <name type="scientific">Mesocestoides corti</name>
    <name type="common">Flatworm</name>
    <dbReference type="NCBI Taxonomy" id="53468"/>
    <lineage>
        <taxon>Eukaryota</taxon>
        <taxon>Metazoa</taxon>
        <taxon>Spiralia</taxon>
        <taxon>Lophotrochozoa</taxon>
        <taxon>Platyhelminthes</taxon>
        <taxon>Cestoda</taxon>
        <taxon>Eucestoda</taxon>
        <taxon>Cyclophyllidea</taxon>
        <taxon>Mesocestoididae</taxon>
        <taxon>Mesocestoides</taxon>
    </lineage>
</organism>
<dbReference type="WBParaSite" id="MCU_004438-RA">
    <property type="protein sequence ID" value="MCU_004438-RA"/>
    <property type="gene ID" value="MCU_004438"/>
</dbReference>
<evidence type="ECO:0000313" key="1">
    <source>
        <dbReference type="WBParaSite" id="MCU_004438-RA"/>
    </source>
</evidence>